<dbReference type="EMBL" id="GBRH01189493">
    <property type="protein sequence ID" value="JAE08403.1"/>
    <property type="molecule type" value="Transcribed_RNA"/>
</dbReference>
<protein>
    <submittedName>
        <fullName evidence="1">Uncharacterized protein</fullName>
    </submittedName>
</protein>
<organism evidence="1">
    <name type="scientific">Arundo donax</name>
    <name type="common">Giant reed</name>
    <name type="synonym">Donax arundinaceus</name>
    <dbReference type="NCBI Taxonomy" id="35708"/>
    <lineage>
        <taxon>Eukaryota</taxon>
        <taxon>Viridiplantae</taxon>
        <taxon>Streptophyta</taxon>
        <taxon>Embryophyta</taxon>
        <taxon>Tracheophyta</taxon>
        <taxon>Spermatophyta</taxon>
        <taxon>Magnoliopsida</taxon>
        <taxon>Liliopsida</taxon>
        <taxon>Poales</taxon>
        <taxon>Poaceae</taxon>
        <taxon>PACMAD clade</taxon>
        <taxon>Arundinoideae</taxon>
        <taxon>Arundineae</taxon>
        <taxon>Arundo</taxon>
    </lineage>
</organism>
<reference evidence="1" key="1">
    <citation type="submission" date="2014-09" db="EMBL/GenBank/DDBJ databases">
        <authorList>
            <person name="Magalhaes I.L.F."/>
            <person name="Oliveira U."/>
            <person name="Santos F.R."/>
            <person name="Vidigal T.H.D.A."/>
            <person name="Brescovit A.D."/>
            <person name="Santos A.J."/>
        </authorList>
    </citation>
    <scope>NUCLEOTIDE SEQUENCE</scope>
    <source>
        <tissue evidence="1">Shoot tissue taken approximately 20 cm above the soil surface</tissue>
    </source>
</reference>
<evidence type="ECO:0000313" key="1">
    <source>
        <dbReference type="EMBL" id="JAE08403.1"/>
    </source>
</evidence>
<accession>A0A0A9FJD7</accession>
<name>A0A0A9FJD7_ARUDO</name>
<reference evidence="1" key="2">
    <citation type="journal article" date="2015" name="Data Brief">
        <title>Shoot transcriptome of the giant reed, Arundo donax.</title>
        <authorList>
            <person name="Barrero R.A."/>
            <person name="Guerrero F.D."/>
            <person name="Moolhuijzen P."/>
            <person name="Goolsby J.A."/>
            <person name="Tidwell J."/>
            <person name="Bellgard S.E."/>
            <person name="Bellgard M.I."/>
        </authorList>
    </citation>
    <scope>NUCLEOTIDE SEQUENCE</scope>
    <source>
        <tissue evidence="1">Shoot tissue taken approximately 20 cm above the soil surface</tissue>
    </source>
</reference>
<proteinExistence type="predicted"/>
<sequence>MYTQPSTLSTYILHLGHRCHLLVCTTFLSSRSSLLLSSFPSHWNSTQLTPSCHATLHWAQNNREQCGHLAFVIAASLWP</sequence>
<dbReference type="AlphaFoldDB" id="A0A0A9FJD7"/>